<feature type="region of interest" description="Disordered" evidence="8">
    <location>
        <begin position="148"/>
        <end position="189"/>
    </location>
</feature>
<sequence>MRQASRKTSTGTTVPRLERDAQPGISASFLVLMNKQVRKSLTFNDEHVSRRADVLWGRLSLFFSGSGQKPAASCRVVAFQTTLSGITSVFQAPRHTTQALREPSCRRQGLLKRARPARRSTLPGRERTLAASRRTLFVPLYASANDNDLRAQQESSSRATIRNRSATTRSGNDSSVKEGTEPQRPRSVSEVAVEQFEEQPGPSTTVIAATFVAMYLTIGTLFYSTVESWSPLDALYFVVQAGLNVGYGDIQPTKEISRLFTAAFVLAGNLLLGGALALFVQGALMKQERLIQQFADESNKLRVTMDDENNDGAWETNAGSGVAGWAVSLFSDAVSFTRGIHKVLSSYAKRAGRRLSNAAENALSSFSDDAMDAPRGIDLLVRELSAVGAAFLNTPLGNVISSYSILWLWIGSGTAFGMIHEHLPFADALLFSVSSLSTLGISPPPSSDPVSRLFCTVFLLSGVAVYALTLGRVANFFVDRYEREQVRRLVTTRLRLRKKLQQIARRCDIHDNAAALAWKAQMRKQHAELLETPLWRPLSEAGLASATTPDPSQRTGEDGDKAEPLPDEETLTWAEFLEWKLLTEGRISVERLSAIRREFEQCFEKM</sequence>
<dbReference type="RefSeq" id="XP_005534920.1">
    <property type="nucleotide sequence ID" value="XM_005534863.1"/>
</dbReference>
<feature type="region of interest" description="Disordered" evidence="8">
    <location>
        <begin position="541"/>
        <end position="565"/>
    </location>
</feature>
<evidence type="ECO:0000256" key="7">
    <source>
        <dbReference type="ARBA" id="ARBA00023303"/>
    </source>
</evidence>
<evidence type="ECO:0000256" key="6">
    <source>
        <dbReference type="ARBA" id="ARBA00023136"/>
    </source>
</evidence>
<dbReference type="GO" id="GO:0030322">
    <property type="term" value="P:stabilization of membrane potential"/>
    <property type="evidence" value="ECO:0007669"/>
    <property type="project" value="TreeGrafter"/>
</dbReference>
<accession>M1VHG9</accession>
<keyword evidence="5" id="KW-0406">Ion transport</keyword>
<dbReference type="PANTHER" id="PTHR11003:SF291">
    <property type="entry name" value="IP11374P"/>
    <property type="match status" value="1"/>
</dbReference>
<dbReference type="GO" id="GO:0022841">
    <property type="term" value="F:potassium ion leak channel activity"/>
    <property type="evidence" value="ECO:0007669"/>
    <property type="project" value="TreeGrafter"/>
</dbReference>
<keyword evidence="2" id="KW-0813">Transport</keyword>
<evidence type="ECO:0000259" key="10">
    <source>
        <dbReference type="Pfam" id="PF07885"/>
    </source>
</evidence>
<dbReference type="AlphaFoldDB" id="M1VHG9"/>
<feature type="compositionally biased region" description="Basic and acidic residues" evidence="8">
    <location>
        <begin position="555"/>
        <end position="564"/>
    </location>
</feature>
<comment type="subcellular location">
    <subcellularLocation>
        <location evidence="1">Membrane</location>
        <topology evidence="1">Multi-pass membrane protein</topology>
    </subcellularLocation>
</comment>
<dbReference type="GO" id="GO:0015271">
    <property type="term" value="F:outward rectifier potassium channel activity"/>
    <property type="evidence" value="ECO:0007669"/>
    <property type="project" value="TreeGrafter"/>
</dbReference>
<dbReference type="PANTHER" id="PTHR11003">
    <property type="entry name" value="POTASSIUM CHANNEL, SUBFAMILY K"/>
    <property type="match status" value="1"/>
</dbReference>
<dbReference type="eggNOG" id="KOG1418">
    <property type="taxonomic scope" value="Eukaryota"/>
</dbReference>
<dbReference type="Gene3D" id="1.10.287.70">
    <property type="match status" value="2"/>
</dbReference>
<feature type="transmembrane region" description="Helical" evidence="9">
    <location>
        <begin position="453"/>
        <end position="478"/>
    </location>
</feature>
<feature type="compositionally biased region" description="Polar residues" evidence="8">
    <location>
        <begin position="148"/>
        <end position="174"/>
    </location>
</feature>
<name>M1VHG9_CYAM1</name>
<dbReference type="Proteomes" id="UP000007014">
    <property type="component" value="Chromosome 10"/>
</dbReference>
<evidence type="ECO:0000313" key="12">
    <source>
        <dbReference type="Proteomes" id="UP000007014"/>
    </source>
</evidence>
<dbReference type="OrthoDB" id="415460at2759"/>
<dbReference type="InterPro" id="IPR013099">
    <property type="entry name" value="K_chnl_dom"/>
</dbReference>
<feature type="domain" description="Potassium channel" evidence="10">
    <location>
        <begin position="211"/>
        <end position="280"/>
    </location>
</feature>
<feature type="transmembrane region" description="Helical" evidence="9">
    <location>
        <begin position="206"/>
        <end position="226"/>
    </location>
</feature>
<feature type="compositionally biased region" description="Basic and acidic residues" evidence="8">
    <location>
        <begin position="175"/>
        <end position="184"/>
    </location>
</feature>
<dbReference type="EMBL" id="AP006492">
    <property type="protein sequence ID" value="BAM80313.1"/>
    <property type="molecule type" value="Genomic_DNA"/>
</dbReference>
<evidence type="ECO:0000256" key="8">
    <source>
        <dbReference type="SAM" id="MobiDB-lite"/>
    </source>
</evidence>
<evidence type="ECO:0000256" key="1">
    <source>
        <dbReference type="ARBA" id="ARBA00004141"/>
    </source>
</evidence>
<keyword evidence="6 9" id="KW-0472">Membrane</keyword>
<organism evidence="11 12">
    <name type="scientific">Cyanidioschyzon merolae (strain NIES-3377 / 10D)</name>
    <name type="common">Unicellular red alga</name>
    <dbReference type="NCBI Taxonomy" id="280699"/>
    <lineage>
        <taxon>Eukaryota</taxon>
        <taxon>Rhodophyta</taxon>
        <taxon>Bangiophyceae</taxon>
        <taxon>Cyanidiales</taxon>
        <taxon>Cyanidiaceae</taxon>
        <taxon>Cyanidioschyzon</taxon>
    </lineage>
</organism>
<evidence type="ECO:0000256" key="9">
    <source>
        <dbReference type="SAM" id="Phobius"/>
    </source>
</evidence>
<feature type="transmembrane region" description="Helical" evidence="9">
    <location>
        <begin position="259"/>
        <end position="280"/>
    </location>
</feature>
<evidence type="ECO:0000256" key="4">
    <source>
        <dbReference type="ARBA" id="ARBA00022989"/>
    </source>
</evidence>
<reference evidence="11 12" key="2">
    <citation type="journal article" date="2007" name="BMC Biol.">
        <title>A 100%-complete sequence reveals unusually simple genomic features in the hot-spring red alga Cyanidioschyzon merolae.</title>
        <authorList>
            <person name="Nozaki H."/>
            <person name="Takano H."/>
            <person name="Misumi O."/>
            <person name="Terasawa K."/>
            <person name="Matsuzaki M."/>
            <person name="Maruyama S."/>
            <person name="Nishida K."/>
            <person name="Yagisawa F."/>
            <person name="Yoshida Y."/>
            <person name="Fujiwara T."/>
            <person name="Takio S."/>
            <person name="Tamura K."/>
            <person name="Chung S.J."/>
            <person name="Nakamura S."/>
            <person name="Kuroiwa H."/>
            <person name="Tanaka K."/>
            <person name="Sato N."/>
            <person name="Kuroiwa T."/>
        </authorList>
    </citation>
    <scope>NUCLEOTIDE SEQUENCE [LARGE SCALE GENOMIC DNA]</scope>
    <source>
        <strain evidence="11 12">10D</strain>
    </source>
</reference>
<evidence type="ECO:0000313" key="11">
    <source>
        <dbReference type="EMBL" id="BAM80313.1"/>
    </source>
</evidence>
<feature type="domain" description="Potassium channel" evidence="10">
    <location>
        <begin position="405"/>
        <end position="478"/>
    </location>
</feature>
<gene>
    <name evidence="11" type="ORF">CYME_CMJ195C</name>
</gene>
<protein>
    <submittedName>
        <fullName evidence="11">Similar to outward rectifying potassium channel KCO</fullName>
    </submittedName>
</protein>
<evidence type="ECO:0000256" key="3">
    <source>
        <dbReference type="ARBA" id="ARBA00022692"/>
    </source>
</evidence>
<dbReference type="Pfam" id="PF07885">
    <property type="entry name" value="Ion_trans_2"/>
    <property type="match status" value="2"/>
</dbReference>
<feature type="compositionally biased region" description="Polar residues" evidence="8">
    <location>
        <begin position="545"/>
        <end position="554"/>
    </location>
</feature>
<keyword evidence="3 9" id="KW-0812">Transmembrane</keyword>
<keyword evidence="12" id="KW-1185">Reference proteome</keyword>
<keyword evidence="7 11" id="KW-0407">Ion channel</keyword>
<reference evidence="11 12" key="1">
    <citation type="journal article" date="2004" name="Nature">
        <title>Genome sequence of the ultrasmall unicellular red alga Cyanidioschyzon merolae 10D.</title>
        <authorList>
            <person name="Matsuzaki M."/>
            <person name="Misumi O."/>
            <person name="Shin-i T."/>
            <person name="Maruyama S."/>
            <person name="Takahara M."/>
            <person name="Miyagishima S."/>
            <person name="Mori T."/>
            <person name="Nishida K."/>
            <person name="Yagisawa F."/>
            <person name="Nishida K."/>
            <person name="Yoshida Y."/>
            <person name="Nishimura Y."/>
            <person name="Nakao S."/>
            <person name="Kobayashi T."/>
            <person name="Momoyama Y."/>
            <person name="Higashiyama T."/>
            <person name="Minoda A."/>
            <person name="Sano M."/>
            <person name="Nomoto H."/>
            <person name="Oishi K."/>
            <person name="Hayashi H."/>
            <person name="Ohta F."/>
            <person name="Nishizaka S."/>
            <person name="Haga S."/>
            <person name="Miura S."/>
            <person name="Morishita T."/>
            <person name="Kabeya Y."/>
            <person name="Terasawa K."/>
            <person name="Suzuki Y."/>
            <person name="Ishii Y."/>
            <person name="Asakawa S."/>
            <person name="Takano H."/>
            <person name="Ohta N."/>
            <person name="Kuroiwa H."/>
            <person name="Tanaka K."/>
            <person name="Shimizu N."/>
            <person name="Sugano S."/>
            <person name="Sato N."/>
            <person name="Nozaki H."/>
            <person name="Ogasawara N."/>
            <person name="Kohara Y."/>
            <person name="Kuroiwa T."/>
        </authorList>
    </citation>
    <scope>NUCLEOTIDE SEQUENCE [LARGE SCALE GENOMIC DNA]</scope>
    <source>
        <strain evidence="11 12">10D</strain>
    </source>
</reference>
<feature type="transmembrane region" description="Helical" evidence="9">
    <location>
        <begin position="384"/>
        <end position="410"/>
    </location>
</feature>
<proteinExistence type="predicted"/>
<dbReference type="InterPro" id="IPR003280">
    <property type="entry name" value="2pore_dom_K_chnl"/>
</dbReference>
<dbReference type="Gramene" id="CMJ195CT">
    <property type="protein sequence ID" value="CMJ195CT"/>
    <property type="gene ID" value="CMJ195C"/>
</dbReference>
<evidence type="ECO:0000256" key="2">
    <source>
        <dbReference type="ARBA" id="ARBA00022448"/>
    </source>
</evidence>
<evidence type="ECO:0000256" key="5">
    <source>
        <dbReference type="ARBA" id="ARBA00023065"/>
    </source>
</evidence>
<dbReference type="HOGENOM" id="CLU_450851_0_0_1"/>
<dbReference type="GO" id="GO:0005886">
    <property type="term" value="C:plasma membrane"/>
    <property type="evidence" value="ECO:0007669"/>
    <property type="project" value="TreeGrafter"/>
</dbReference>
<keyword evidence="4 9" id="KW-1133">Transmembrane helix</keyword>
<dbReference type="GeneID" id="16994084"/>
<dbReference type="SUPFAM" id="SSF81324">
    <property type="entry name" value="Voltage-gated potassium channels"/>
    <property type="match status" value="2"/>
</dbReference>
<dbReference type="KEGG" id="cme:CYME_CMJ195C"/>